<dbReference type="Pfam" id="PF00201">
    <property type="entry name" value="UDPGT"/>
    <property type="match status" value="1"/>
</dbReference>
<dbReference type="Gene3D" id="3.40.50.2000">
    <property type="entry name" value="Glycogen Phosphorylase B"/>
    <property type="match status" value="2"/>
</dbReference>
<name>A0A2U1NY24_ARTAN</name>
<gene>
    <name evidence="4" type="ORF">CTI12_AA216840</name>
</gene>
<dbReference type="PANTHER" id="PTHR11926:SF1498">
    <property type="entry name" value="GLYCOSYLTRANSFERASE"/>
    <property type="match status" value="1"/>
</dbReference>
<evidence type="ECO:0000256" key="1">
    <source>
        <dbReference type="ARBA" id="ARBA00009995"/>
    </source>
</evidence>
<dbReference type="OrthoDB" id="5835829at2759"/>
<comment type="similarity">
    <text evidence="1 3">Belongs to the UDP-glycosyltransferase family.</text>
</comment>
<protein>
    <submittedName>
        <fullName evidence="4">UDP-glycosyltransferase 85A8</fullName>
    </submittedName>
</protein>
<reference evidence="4 5" key="1">
    <citation type="journal article" date="2018" name="Mol. Plant">
        <title>The genome of Artemisia annua provides insight into the evolution of Asteraceae family and artemisinin biosynthesis.</title>
        <authorList>
            <person name="Shen Q."/>
            <person name="Zhang L."/>
            <person name="Liao Z."/>
            <person name="Wang S."/>
            <person name="Yan T."/>
            <person name="Shi P."/>
            <person name="Liu M."/>
            <person name="Fu X."/>
            <person name="Pan Q."/>
            <person name="Wang Y."/>
            <person name="Lv Z."/>
            <person name="Lu X."/>
            <person name="Zhang F."/>
            <person name="Jiang W."/>
            <person name="Ma Y."/>
            <person name="Chen M."/>
            <person name="Hao X."/>
            <person name="Li L."/>
            <person name="Tang Y."/>
            <person name="Lv G."/>
            <person name="Zhou Y."/>
            <person name="Sun X."/>
            <person name="Brodelius P.E."/>
            <person name="Rose J.K.C."/>
            <person name="Tang K."/>
        </authorList>
    </citation>
    <scope>NUCLEOTIDE SEQUENCE [LARGE SCALE GENOMIC DNA]</scope>
    <source>
        <strain evidence="5">cv. Huhao1</strain>
        <tissue evidence="4">Leaf</tissue>
    </source>
</reference>
<dbReference type="InterPro" id="IPR035595">
    <property type="entry name" value="UDP_glycos_trans_CS"/>
</dbReference>
<keyword evidence="2 3" id="KW-0808">Transferase</keyword>
<evidence type="ECO:0000256" key="2">
    <source>
        <dbReference type="ARBA" id="ARBA00022679"/>
    </source>
</evidence>
<dbReference type="AlphaFoldDB" id="A0A2U1NY24"/>
<organism evidence="4 5">
    <name type="scientific">Artemisia annua</name>
    <name type="common">Sweet wormwood</name>
    <dbReference type="NCBI Taxonomy" id="35608"/>
    <lineage>
        <taxon>Eukaryota</taxon>
        <taxon>Viridiplantae</taxon>
        <taxon>Streptophyta</taxon>
        <taxon>Embryophyta</taxon>
        <taxon>Tracheophyta</taxon>
        <taxon>Spermatophyta</taxon>
        <taxon>Magnoliopsida</taxon>
        <taxon>eudicotyledons</taxon>
        <taxon>Gunneridae</taxon>
        <taxon>Pentapetalae</taxon>
        <taxon>asterids</taxon>
        <taxon>campanulids</taxon>
        <taxon>Asterales</taxon>
        <taxon>Asteraceae</taxon>
        <taxon>Asteroideae</taxon>
        <taxon>Anthemideae</taxon>
        <taxon>Artemisiinae</taxon>
        <taxon>Artemisia</taxon>
    </lineage>
</organism>
<dbReference type="InterPro" id="IPR002213">
    <property type="entry name" value="UDP_glucos_trans"/>
</dbReference>
<dbReference type="EMBL" id="PKPP01001991">
    <property type="protein sequence ID" value="PWA78412.1"/>
    <property type="molecule type" value="Genomic_DNA"/>
</dbReference>
<proteinExistence type="inferred from homology"/>
<dbReference type="FunFam" id="3.40.50.2000:FF:000027">
    <property type="entry name" value="Glycosyltransferase"/>
    <property type="match status" value="1"/>
</dbReference>
<dbReference type="PROSITE" id="PS00375">
    <property type="entry name" value="UDPGT"/>
    <property type="match status" value="1"/>
</dbReference>
<comment type="caution">
    <text evidence="4">The sequence shown here is derived from an EMBL/GenBank/DDBJ whole genome shotgun (WGS) entry which is preliminary data.</text>
</comment>
<evidence type="ECO:0000313" key="4">
    <source>
        <dbReference type="EMBL" id="PWA78412.1"/>
    </source>
</evidence>
<dbReference type="PANTHER" id="PTHR11926">
    <property type="entry name" value="GLUCOSYL/GLUCURONOSYL TRANSFERASES"/>
    <property type="match status" value="1"/>
</dbReference>
<sequence length="308" mass="34922">MSDMTNGYLDTSLDWITGMDNIRLRDLPSFIRTTDINDVMLNYLIHETAAIPRGSAVIINTFDDLEQESVKPIIAMNPRTFTIGPLHMMQQYVDDDRLKHIGSNLWKEDVSCISWLDTKDPGSVVYVNFGSITVMTKEQLIEFGWGLANSQKDFLWITRPDIVGGDEAMMPPEFVLETKGRGMVTSWCPQEEVMKHPAIGGFLTHCGWNSTIESISNGVPMTCWPFFAEQQTNCRYLCIEWGIGMEIDTNVKREEVEAQVREMMDGAKGKKMRSKALEWKKKAEEAVAIGGSSYLNFEKLVSDVLLRK</sequence>
<evidence type="ECO:0000313" key="5">
    <source>
        <dbReference type="Proteomes" id="UP000245207"/>
    </source>
</evidence>
<keyword evidence="5" id="KW-1185">Reference proteome</keyword>
<keyword evidence="3" id="KW-0328">Glycosyltransferase</keyword>
<dbReference type="SUPFAM" id="SSF53756">
    <property type="entry name" value="UDP-Glycosyltransferase/glycogen phosphorylase"/>
    <property type="match status" value="1"/>
</dbReference>
<dbReference type="Proteomes" id="UP000245207">
    <property type="component" value="Unassembled WGS sequence"/>
</dbReference>
<evidence type="ECO:0000256" key="3">
    <source>
        <dbReference type="RuleBase" id="RU003718"/>
    </source>
</evidence>
<dbReference type="CDD" id="cd03784">
    <property type="entry name" value="GT1_Gtf-like"/>
    <property type="match status" value="1"/>
</dbReference>
<accession>A0A2U1NY24</accession>
<dbReference type="GO" id="GO:0080043">
    <property type="term" value="F:quercetin 3-O-glucosyltransferase activity"/>
    <property type="evidence" value="ECO:0007669"/>
    <property type="project" value="TreeGrafter"/>
</dbReference>
<dbReference type="GO" id="GO:0080044">
    <property type="term" value="F:quercetin 7-O-glucosyltransferase activity"/>
    <property type="evidence" value="ECO:0007669"/>
    <property type="project" value="TreeGrafter"/>
</dbReference>